<dbReference type="PANTHER" id="PTHR30043">
    <property type="entry name" value="PHOSPHONATES TRANSPORT SYSTEM PERMEASE PROTEIN"/>
    <property type="match status" value="1"/>
</dbReference>
<feature type="transmembrane region" description="Helical" evidence="7">
    <location>
        <begin position="329"/>
        <end position="348"/>
    </location>
</feature>
<dbReference type="GO" id="GO:0005886">
    <property type="term" value="C:plasma membrane"/>
    <property type="evidence" value="ECO:0007669"/>
    <property type="project" value="UniProtKB-SubCell"/>
</dbReference>
<feature type="transmembrane region" description="Helical" evidence="7">
    <location>
        <begin position="28"/>
        <end position="46"/>
    </location>
</feature>
<comment type="caution">
    <text evidence="9">The sequence shown here is derived from an EMBL/GenBank/DDBJ whole genome shotgun (WGS) entry which is preliminary data.</text>
</comment>
<feature type="transmembrane region" description="Helical" evidence="7">
    <location>
        <begin position="550"/>
        <end position="572"/>
    </location>
</feature>
<keyword evidence="4 7" id="KW-0812">Transmembrane</keyword>
<feature type="transmembrane region" description="Helical" evidence="7">
    <location>
        <begin position="80"/>
        <end position="109"/>
    </location>
</feature>
<dbReference type="AlphaFoldDB" id="A0A917W5F9"/>
<keyword evidence="2 7" id="KW-0813">Transport</keyword>
<accession>A0A917W5F9</accession>
<dbReference type="InterPro" id="IPR035906">
    <property type="entry name" value="MetI-like_sf"/>
</dbReference>
<dbReference type="EMBL" id="BMMZ01000005">
    <property type="protein sequence ID" value="GGL65409.1"/>
    <property type="molecule type" value="Genomic_DNA"/>
</dbReference>
<feature type="transmembrane region" description="Helical" evidence="7">
    <location>
        <begin position="453"/>
        <end position="471"/>
    </location>
</feature>
<dbReference type="PANTHER" id="PTHR30043:SF1">
    <property type="entry name" value="ABC TRANSPORT SYSTEM PERMEASE PROTEIN P69"/>
    <property type="match status" value="1"/>
</dbReference>
<reference evidence="9" key="1">
    <citation type="journal article" date="2014" name="Int. J. Syst. Evol. Microbiol.">
        <title>Complete genome sequence of Corynebacterium casei LMG S-19264T (=DSM 44701T), isolated from a smear-ripened cheese.</title>
        <authorList>
            <consortium name="US DOE Joint Genome Institute (JGI-PGF)"/>
            <person name="Walter F."/>
            <person name="Albersmeier A."/>
            <person name="Kalinowski J."/>
            <person name="Ruckert C."/>
        </authorList>
    </citation>
    <scope>NUCLEOTIDE SEQUENCE</scope>
    <source>
        <strain evidence="9">CGMCC 4.7306</strain>
    </source>
</reference>
<sequence>MTATAVDTHPEDARQAEVRRPRISTNKIIASILLVAMTGFAIWSLTRIDFSPHNFQLSVQNLQKTIAQMDPISFPSTPDLVYLISVTLGVVIAGTVVAAVISIPVAYLAASNTTPARWTRIIGRAIGVITRAVPDVILAMAVSLMFALGATWPGVIAIGFHSIGMISKLFADAVEQIDEGPRIAIRAAGGSKPQEFWSGVFPQVFPSWVATALHRFDINLRGSVILGYAGVGGLGYRMNLDFQRFPEGFGPALGIAIVIFLLCVVTEIIASTIRVMLLGATPTRRTLGETMMRRLRRGSRPRDVVADTLAQADLTVEKAMHRPWSRGRISTTAWAWVGVLVVIGGFVMSRLDPKQITWKYVWSTMQSFWPPSLGSYDVGTYVTAIEQTLQIAFAAALLTFVFSLIFGPLAARNVAPNRWVRNVSRVFLVIFRGVPELVLAIVLIIITGLGPEAGVLALAFGGIGLLGKLIADSFEEVNAGPEQAVRATGAGRLQVFSSATLPQGLPSLLGNTLYLLDTNIRSATVLGIVGAGGIGYYLTLAAGLTATHPIVTAIIAMVIVMVLVVEGLSNYLRRVFK</sequence>
<keyword evidence="3" id="KW-1003">Cell membrane</keyword>
<dbReference type="SUPFAM" id="SSF161098">
    <property type="entry name" value="MetI-like"/>
    <property type="match status" value="2"/>
</dbReference>
<evidence type="ECO:0000256" key="6">
    <source>
        <dbReference type="ARBA" id="ARBA00023136"/>
    </source>
</evidence>
<evidence type="ECO:0000259" key="8">
    <source>
        <dbReference type="PROSITE" id="PS50928"/>
    </source>
</evidence>
<keyword evidence="10" id="KW-1185">Reference proteome</keyword>
<feature type="domain" description="ABC transmembrane type-1" evidence="8">
    <location>
        <begin position="84"/>
        <end position="270"/>
    </location>
</feature>
<dbReference type="InterPro" id="IPR005769">
    <property type="entry name" value="PhnE/PtxC"/>
</dbReference>
<dbReference type="CDD" id="cd06261">
    <property type="entry name" value="TM_PBP2"/>
    <property type="match status" value="1"/>
</dbReference>
<evidence type="ECO:0000256" key="3">
    <source>
        <dbReference type="ARBA" id="ARBA00022475"/>
    </source>
</evidence>
<evidence type="ECO:0000256" key="1">
    <source>
        <dbReference type="ARBA" id="ARBA00004651"/>
    </source>
</evidence>
<dbReference type="Pfam" id="PF00528">
    <property type="entry name" value="BPD_transp_1"/>
    <property type="match status" value="2"/>
</dbReference>
<dbReference type="PROSITE" id="PS50928">
    <property type="entry name" value="ABC_TM1"/>
    <property type="match status" value="2"/>
</dbReference>
<proteinExistence type="inferred from homology"/>
<feature type="transmembrane region" description="Helical" evidence="7">
    <location>
        <begin position="423"/>
        <end position="447"/>
    </location>
</feature>
<keyword evidence="6 7" id="KW-0472">Membrane</keyword>
<dbReference type="Gene3D" id="1.10.3720.10">
    <property type="entry name" value="MetI-like"/>
    <property type="match status" value="2"/>
</dbReference>
<dbReference type="GO" id="GO:0015416">
    <property type="term" value="F:ABC-type phosphonate transporter activity"/>
    <property type="evidence" value="ECO:0007669"/>
    <property type="project" value="InterPro"/>
</dbReference>
<evidence type="ECO:0000256" key="5">
    <source>
        <dbReference type="ARBA" id="ARBA00022989"/>
    </source>
</evidence>
<feature type="transmembrane region" description="Helical" evidence="7">
    <location>
        <begin position="391"/>
        <end position="411"/>
    </location>
</feature>
<evidence type="ECO:0000256" key="7">
    <source>
        <dbReference type="RuleBase" id="RU363032"/>
    </source>
</evidence>
<evidence type="ECO:0000256" key="4">
    <source>
        <dbReference type="ARBA" id="ARBA00022692"/>
    </source>
</evidence>
<evidence type="ECO:0000256" key="2">
    <source>
        <dbReference type="ARBA" id="ARBA00022448"/>
    </source>
</evidence>
<organism evidence="9 10">
    <name type="scientific">Microlunatus endophyticus</name>
    <dbReference type="NCBI Taxonomy" id="1716077"/>
    <lineage>
        <taxon>Bacteria</taxon>
        <taxon>Bacillati</taxon>
        <taxon>Actinomycetota</taxon>
        <taxon>Actinomycetes</taxon>
        <taxon>Propionibacteriales</taxon>
        <taxon>Propionibacteriaceae</taxon>
        <taxon>Microlunatus</taxon>
    </lineage>
</organism>
<feature type="transmembrane region" description="Helical" evidence="7">
    <location>
        <begin position="523"/>
        <end position="544"/>
    </location>
</feature>
<protein>
    <submittedName>
        <fullName evidence="9">Phosphate-import permease protein PhnE</fullName>
    </submittedName>
</protein>
<name>A0A917W5F9_9ACTN</name>
<comment type="subcellular location">
    <subcellularLocation>
        <location evidence="1 7">Cell membrane</location>
        <topology evidence="1 7">Multi-pass membrane protein</topology>
    </subcellularLocation>
</comment>
<dbReference type="NCBIfam" id="TIGR01097">
    <property type="entry name" value="PhnE"/>
    <property type="match status" value="1"/>
</dbReference>
<reference evidence="9" key="2">
    <citation type="submission" date="2020-09" db="EMBL/GenBank/DDBJ databases">
        <authorList>
            <person name="Sun Q."/>
            <person name="Zhou Y."/>
        </authorList>
    </citation>
    <scope>NUCLEOTIDE SEQUENCE</scope>
    <source>
        <strain evidence="9">CGMCC 4.7306</strain>
    </source>
</reference>
<gene>
    <name evidence="9" type="primary">phnE</name>
    <name evidence="9" type="ORF">GCM10011575_24740</name>
</gene>
<dbReference type="Proteomes" id="UP000613840">
    <property type="component" value="Unassembled WGS sequence"/>
</dbReference>
<keyword evidence="5 7" id="KW-1133">Transmembrane helix</keyword>
<dbReference type="InterPro" id="IPR000515">
    <property type="entry name" value="MetI-like"/>
</dbReference>
<evidence type="ECO:0000313" key="9">
    <source>
        <dbReference type="EMBL" id="GGL65409.1"/>
    </source>
</evidence>
<dbReference type="RefSeq" id="WP_229670018.1">
    <property type="nucleotide sequence ID" value="NZ_BMMZ01000005.1"/>
</dbReference>
<comment type="similarity">
    <text evidence="7">Belongs to the binding-protein-dependent transport system permease family.</text>
</comment>
<evidence type="ECO:0000313" key="10">
    <source>
        <dbReference type="Proteomes" id="UP000613840"/>
    </source>
</evidence>
<feature type="transmembrane region" description="Helical" evidence="7">
    <location>
        <begin position="248"/>
        <end position="270"/>
    </location>
</feature>
<feature type="domain" description="ABC transmembrane type-1" evidence="8">
    <location>
        <begin position="385"/>
        <end position="569"/>
    </location>
</feature>